<evidence type="ECO:0000313" key="8">
    <source>
        <dbReference type="Proteomes" id="UP000001038"/>
    </source>
</evidence>
<evidence type="ECO:0000256" key="3">
    <source>
        <dbReference type="SAM" id="MobiDB-lite"/>
    </source>
</evidence>
<feature type="short sequence motif" description="FFD box" evidence="1">
    <location>
        <begin position="131"/>
        <end position="147"/>
    </location>
</feature>
<evidence type="ECO:0000256" key="1">
    <source>
        <dbReference type="PROSITE-ProRule" id="PRU00846"/>
    </source>
</evidence>
<evidence type="ECO:0000259" key="4">
    <source>
        <dbReference type="PROSITE" id="PS51512"/>
    </source>
</evidence>
<dbReference type="InParanoid" id="H2MGK1"/>
<evidence type="ECO:0000259" key="5">
    <source>
        <dbReference type="PROSITE" id="PS51513"/>
    </source>
</evidence>
<accession>H2MGK1</accession>
<sequence length="214" mass="24214">VPSYSQFGVTPLGPQQFGSLGAGGKKKKITLNYFLYFVSGLFWAGCQKIIHFSHWSGGAQPNRRGRGRGNRSRGKLNMRRDGTMKFEEDFDFETANAQFHKDEIDKELQTKLKLKASEVTAEEEEAVNNTCYYDKTKSFFDNLSCEDTRDRRPTWAEERRMNAETFGLPLRHGRGRGGFRGRGYMGPRGGRGRPTSRGSFGPPRGTKNPTNPIF</sequence>
<dbReference type="SMART" id="SM01199">
    <property type="entry name" value="FDF"/>
    <property type="match status" value="1"/>
</dbReference>
<dbReference type="Bgee" id="ENSORLG00000014145">
    <property type="expression patterns" value="Expressed in testis and 14 other cell types or tissues"/>
</dbReference>
<evidence type="ECO:0000313" key="7">
    <source>
        <dbReference type="Ensembl" id="ENSORLP00000017739.2"/>
    </source>
</evidence>
<dbReference type="PROSITE" id="PS51513">
    <property type="entry name" value="FFD"/>
    <property type="match status" value="1"/>
</dbReference>
<feature type="domain" description="TFG box profile" evidence="6">
    <location>
        <begin position="150"/>
        <end position="170"/>
    </location>
</feature>
<dbReference type="HOGENOM" id="CLU_019221_0_1_1"/>
<dbReference type="PANTHER" id="PTHR13586">
    <property type="entry name" value="SCD6 PROTEIN-RELATED"/>
    <property type="match status" value="1"/>
</dbReference>
<feature type="compositionally biased region" description="Low complexity" evidence="3">
    <location>
        <begin position="193"/>
        <end position="205"/>
    </location>
</feature>
<dbReference type="InterPro" id="IPR025762">
    <property type="entry name" value="DFDF"/>
</dbReference>
<proteinExistence type="predicted"/>
<dbReference type="Pfam" id="PF09532">
    <property type="entry name" value="FDF"/>
    <property type="match status" value="1"/>
</dbReference>
<dbReference type="Proteomes" id="UP000001038">
    <property type="component" value="Chromosome 3"/>
</dbReference>
<dbReference type="GeneTree" id="ENSGT00940000154415"/>
<dbReference type="PROSITE" id="PS51536">
    <property type="entry name" value="TFG"/>
    <property type="match status" value="1"/>
</dbReference>
<dbReference type="InterPro" id="IPR025768">
    <property type="entry name" value="TFG_box"/>
</dbReference>
<feature type="short sequence motif" description="TFG box" evidence="2">
    <location>
        <begin position="150"/>
        <end position="170"/>
    </location>
</feature>
<dbReference type="STRING" id="8090.ENSORLP00000017739"/>
<dbReference type="InterPro" id="IPR019050">
    <property type="entry name" value="FDF_dom"/>
</dbReference>
<dbReference type="Ensembl" id="ENSORLT00000017740.2">
    <property type="protein sequence ID" value="ENSORLP00000017739.2"/>
    <property type="gene ID" value="ENSORLG00000014145.2"/>
</dbReference>
<protein>
    <submittedName>
        <fullName evidence="7">LSM14A mRNA processing body assembly factor b</fullName>
    </submittedName>
</protein>
<gene>
    <name evidence="7" type="primary">LSM14A</name>
</gene>
<dbReference type="eggNOG" id="KOG1073">
    <property type="taxonomic scope" value="Eukaryota"/>
</dbReference>
<name>H2MGK1_ORYLA</name>
<reference evidence="7" key="3">
    <citation type="submission" date="2025-09" db="UniProtKB">
        <authorList>
            <consortium name="Ensembl"/>
        </authorList>
    </citation>
    <scope>IDENTIFICATION</scope>
    <source>
        <strain evidence="7">Hd-rR</strain>
    </source>
</reference>
<dbReference type="InterPro" id="IPR025761">
    <property type="entry name" value="FFD_box"/>
</dbReference>
<keyword evidence="8" id="KW-1185">Reference proteome</keyword>
<feature type="domain" description="FFD box profile" evidence="5">
    <location>
        <begin position="131"/>
        <end position="147"/>
    </location>
</feature>
<dbReference type="PANTHER" id="PTHR13586:SF0">
    <property type="entry name" value="TRAILER HITCH, ISOFORM H"/>
    <property type="match status" value="1"/>
</dbReference>
<reference evidence="7 8" key="1">
    <citation type="journal article" date="2007" name="Nature">
        <title>The medaka draft genome and insights into vertebrate genome evolution.</title>
        <authorList>
            <person name="Kasahara M."/>
            <person name="Naruse K."/>
            <person name="Sasaki S."/>
            <person name="Nakatani Y."/>
            <person name="Qu W."/>
            <person name="Ahsan B."/>
            <person name="Yamada T."/>
            <person name="Nagayasu Y."/>
            <person name="Doi K."/>
            <person name="Kasai Y."/>
            <person name="Jindo T."/>
            <person name="Kobayashi D."/>
            <person name="Shimada A."/>
            <person name="Toyoda A."/>
            <person name="Kuroki Y."/>
            <person name="Fujiyama A."/>
            <person name="Sasaki T."/>
            <person name="Shimizu A."/>
            <person name="Asakawa S."/>
            <person name="Shimizu N."/>
            <person name="Hashimoto S."/>
            <person name="Yang J."/>
            <person name="Lee Y."/>
            <person name="Matsushima K."/>
            <person name="Sugano S."/>
            <person name="Sakaizumi M."/>
            <person name="Narita T."/>
            <person name="Ohishi K."/>
            <person name="Haga S."/>
            <person name="Ohta F."/>
            <person name="Nomoto H."/>
            <person name="Nogata K."/>
            <person name="Morishita T."/>
            <person name="Endo T."/>
            <person name="Shin-I T."/>
            <person name="Takeda H."/>
            <person name="Morishita S."/>
            <person name="Kohara Y."/>
        </authorList>
    </citation>
    <scope>NUCLEOTIDE SEQUENCE [LARGE SCALE GENOMIC DNA]</scope>
    <source>
        <strain evidence="7 8">Hd-rR</strain>
    </source>
</reference>
<dbReference type="PROSITE" id="PS51512">
    <property type="entry name" value="DFDF"/>
    <property type="match status" value="1"/>
</dbReference>
<feature type="compositionally biased region" description="Gly residues" evidence="3">
    <location>
        <begin position="180"/>
        <end position="189"/>
    </location>
</feature>
<reference evidence="7" key="2">
    <citation type="submission" date="2025-08" db="UniProtKB">
        <authorList>
            <consortium name="Ensembl"/>
        </authorList>
    </citation>
    <scope>IDENTIFICATION</scope>
    <source>
        <strain evidence="7">Hd-rR</strain>
    </source>
</reference>
<evidence type="ECO:0000259" key="6">
    <source>
        <dbReference type="PROSITE" id="PS51536"/>
    </source>
</evidence>
<feature type="domain" description="DFDF" evidence="4">
    <location>
        <begin position="78"/>
        <end position="114"/>
    </location>
</feature>
<organism evidence="7 8">
    <name type="scientific">Oryzias latipes</name>
    <name type="common">Japanese rice fish</name>
    <name type="synonym">Japanese killifish</name>
    <dbReference type="NCBI Taxonomy" id="8090"/>
    <lineage>
        <taxon>Eukaryota</taxon>
        <taxon>Metazoa</taxon>
        <taxon>Chordata</taxon>
        <taxon>Craniata</taxon>
        <taxon>Vertebrata</taxon>
        <taxon>Euteleostomi</taxon>
        <taxon>Actinopterygii</taxon>
        <taxon>Neopterygii</taxon>
        <taxon>Teleostei</taxon>
        <taxon>Neoteleostei</taxon>
        <taxon>Acanthomorphata</taxon>
        <taxon>Ovalentaria</taxon>
        <taxon>Atherinomorphae</taxon>
        <taxon>Beloniformes</taxon>
        <taxon>Adrianichthyidae</taxon>
        <taxon>Oryziinae</taxon>
        <taxon>Oryzias</taxon>
    </lineage>
</organism>
<dbReference type="AlphaFoldDB" id="H2MGK1"/>
<feature type="region of interest" description="Disordered" evidence="3">
    <location>
        <begin position="168"/>
        <end position="214"/>
    </location>
</feature>
<evidence type="ECO:0000256" key="2">
    <source>
        <dbReference type="PROSITE-ProRule" id="PRU00869"/>
    </source>
</evidence>